<feature type="compositionally biased region" description="Polar residues" evidence="1">
    <location>
        <begin position="60"/>
        <end position="81"/>
    </location>
</feature>
<evidence type="ECO:0000313" key="3">
    <source>
        <dbReference type="Proteomes" id="UP000652761"/>
    </source>
</evidence>
<accession>A0A843XCT4</accession>
<proteinExistence type="predicted"/>
<evidence type="ECO:0000256" key="1">
    <source>
        <dbReference type="SAM" id="MobiDB-lite"/>
    </source>
</evidence>
<comment type="caution">
    <text evidence="2">The sequence shown here is derived from an EMBL/GenBank/DDBJ whole genome shotgun (WGS) entry which is preliminary data.</text>
</comment>
<dbReference type="Proteomes" id="UP000652761">
    <property type="component" value="Unassembled WGS sequence"/>
</dbReference>
<reference evidence="2" key="1">
    <citation type="submission" date="2017-07" db="EMBL/GenBank/DDBJ databases">
        <title>Taro Niue Genome Assembly and Annotation.</title>
        <authorList>
            <person name="Atibalentja N."/>
            <person name="Keating K."/>
            <person name="Fields C.J."/>
        </authorList>
    </citation>
    <scope>NUCLEOTIDE SEQUENCE</scope>
    <source>
        <strain evidence="2">Niue_2</strain>
        <tissue evidence="2">Leaf</tissue>
    </source>
</reference>
<feature type="region of interest" description="Disordered" evidence="1">
    <location>
        <begin position="58"/>
        <end position="81"/>
    </location>
</feature>
<gene>
    <name evidence="2" type="ORF">Taro_050199</name>
</gene>
<evidence type="ECO:0000313" key="2">
    <source>
        <dbReference type="EMBL" id="MQM17234.1"/>
    </source>
</evidence>
<dbReference type="EMBL" id="NMUH01007419">
    <property type="protein sequence ID" value="MQM17234.1"/>
    <property type="molecule type" value="Genomic_DNA"/>
</dbReference>
<dbReference type="AlphaFoldDB" id="A0A843XCT4"/>
<keyword evidence="3" id="KW-1185">Reference proteome</keyword>
<protein>
    <submittedName>
        <fullName evidence="2">Uncharacterized protein</fullName>
    </submittedName>
</protein>
<organism evidence="2 3">
    <name type="scientific">Colocasia esculenta</name>
    <name type="common">Wild taro</name>
    <name type="synonym">Arum esculentum</name>
    <dbReference type="NCBI Taxonomy" id="4460"/>
    <lineage>
        <taxon>Eukaryota</taxon>
        <taxon>Viridiplantae</taxon>
        <taxon>Streptophyta</taxon>
        <taxon>Embryophyta</taxon>
        <taxon>Tracheophyta</taxon>
        <taxon>Spermatophyta</taxon>
        <taxon>Magnoliopsida</taxon>
        <taxon>Liliopsida</taxon>
        <taxon>Araceae</taxon>
        <taxon>Aroideae</taxon>
        <taxon>Colocasieae</taxon>
        <taxon>Colocasia</taxon>
    </lineage>
</organism>
<name>A0A843XCT4_COLES</name>
<sequence length="81" mass="8811">MGILVGIRAIYLHRCASLHREKVKLSEGGTVALREPGLAVTCIRSRNRSRRPTALANMPSLANTQLEIPTSGTGKAWQNKS</sequence>